<protein>
    <recommendedName>
        <fullName evidence="2">DUF559 domain-containing protein</fullName>
    </recommendedName>
</protein>
<evidence type="ECO:0000313" key="3">
    <source>
        <dbReference type="EMBL" id="TWU19991.1"/>
    </source>
</evidence>
<evidence type="ECO:0000313" key="4">
    <source>
        <dbReference type="Proteomes" id="UP000319908"/>
    </source>
</evidence>
<organism evidence="3 4">
    <name type="scientific">Allorhodopirellula heiligendammensis</name>
    <dbReference type="NCBI Taxonomy" id="2714739"/>
    <lineage>
        <taxon>Bacteria</taxon>
        <taxon>Pseudomonadati</taxon>
        <taxon>Planctomycetota</taxon>
        <taxon>Planctomycetia</taxon>
        <taxon>Pirellulales</taxon>
        <taxon>Pirellulaceae</taxon>
        <taxon>Allorhodopirellula</taxon>
    </lineage>
</organism>
<gene>
    <name evidence="3" type="ORF">Poly21_21700</name>
</gene>
<evidence type="ECO:0000259" key="2">
    <source>
        <dbReference type="Pfam" id="PF04480"/>
    </source>
</evidence>
<sequence>MGKIISRQRGRARDAQRDAYLGALGFEVLRIHGFRVTQDLHGVREEIEALVQRLRVKSPSPPDPSPRSGARGASVISSPPTSLLLRFSHSPHRVPL</sequence>
<feature type="domain" description="DUF559" evidence="2">
    <location>
        <begin position="10"/>
        <end position="50"/>
    </location>
</feature>
<dbReference type="Proteomes" id="UP000319908">
    <property type="component" value="Unassembled WGS sequence"/>
</dbReference>
<dbReference type="AlphaFoldDB" id="A0A5C6C975"/>
<dbReference type="InterPro" id="IPR007569">
    <property type="entry name" value="DUF559"/>
</dbReference>
<dbReference type="RefSeq" id="WP_146406684.1">
    <property type="nucleotide sequence ID" value="NZ_SJPU01000001.1"/>
</dbReference>
<evidence type="ECO:0000256" key="1">
    <source>
        <dbReference type="SAM" id="MobiDB-lite"/>
    </source>
</evidence>
<reference evidence="3 4" key="1">
    <citation type="journal article" date="2020" name="Antonie Van Leeuwenhoek">
        <title>Rhodopirellula heiligendammensis sp. nov., Rhodopirellula pilleata sp. nov., and Rhodopirellula solitaria sp. nov. isolated from natural or artificial marine surfaces in Northern Germany and California, USA, and emended description of the genus Rhodopirellula.</title>
        <authorList>
            <person name="Kallscheuer N."/>
            <person name="Wiegand S."/>
            <person name="Jogler M."/>
            <person name="Boedeker C."/>
            <person name="Peeters S.H."/>
            <person name="Rast P."/>
            <person name="Heuer A."/>
            <person name="Jetten M.S.M."/>
            <person name="Rohde M."/>
            <person name="Jogler C."/>
        </authorList>
    </citation>
    <scope>NUCLEOTIDE SEQUENCE [LARGE SCALE GENOMIC DNA]</scope>
    <source>
        <strain evidence="3 4">Poly21</strain>
    </source>
</reference>
<feature type="region of interest" description="Disordered" evidence="1">
    <location>
        <begin position="54"/>
        <end position="77"/>
    </location>
</feature>
<proteinExistence type="predicted"/>
<accession>A0A5C6C975</accession>
<dbReference type="OrthoDB" id="9798754at2"/>
<dbReference type="Pfam" id="PF04480">
    <property type="entry name" value="DUF559"/>
    <property type="match status" value="1"/>
</dbReference>
<dbReference type="EMBL" id="SJPU01000001">
    <property type="protein sequence ID" value="TWU19991.1"/>
    <property type="molecule type" value="Genomic_DNA"/>
</dbReference>
<name>A0A5C6C975_9BACT</name>
<comment type="caution">
    <text evidence="3">The sequence shown here is derived from an EMBL/GenBank/DDBJ whole genome shotgun (WGS) entry which is preliminary data.</text>
</comment>
<keyword evidence="4" id="KW-1185">Reference proteome</keyword>